<dbReference type="AlphaFoldDB" id="A0A5B7F200"/>
<evidence type="ECO:0000313" key="2">
    <source>
        <dbReference type="Proteomes" id="UP000324222"/>
    </source>
</evidence>
<name>A0A5B7F200_PORTR</name>
<sequence length="302" mass="33047">MKDETECPAQHLNVPSLPVTLQDEVAHKVLIVVLHVVTSAVDELAVVGLLGNGAGCRDPQHGAGTVHVVPVNVPLVADQPTNDISVHLFQPPPPLGPTSLSGLLHRHPSGGNPVSSLLNSITNHYTVSCYTTHKPTTIHTTASTQAQLIHQDYPSLIHLITARLEVWGGWSPSPCTRELRYMSSGCQSSPRELGIPAAMRRSRYARLRERGKEELVKRIPILFLFSPLSPLNNLHNSLVLFKQFVGEFRQYLQEGQVGWWLSGISLVLRRVHSKEDALPVQSSDGLPVLDSIQAKGQSKPLC</sequence>
<proteinExistence type="predicted"/>
<comment type="caution">
    <text evidence="1">The sequence shown here is derived from an EMBL/GenBank/DDBJ whole genome shotgun (WGS) entry which is preliminary data.</text>
</comment>
<reference evidence="1 2" key="1">
    <citation type="submission" date="2019-05" db="EMBL/GenBank/DDBJ databases">
        <title>Another draft genome of Portunus trituberculatus and its Hox gene families provides insights of decapod evolution.</title>
        <authorList>
            <person name="Jeong J.-H."/>
            <person name="Song I."/>
            <person name="Kim S."/>
            <person name="Choi T."/>
            <person name="Kim D."/>
            <person name="Ryu S."/>
            <person name="Kim W."/>
        </authorList>
    </citation>
    <scope>NUCLEOTIDE SEQUENCE [LARGE SCALE GENOMIC DNA]</scope>
    <source>
        <tissue evidence="1">Muscle</tissue>
    </source>
</reference>
<dbReference type="Proteomes" id="UP000324222">
    <property type="component" value="Unassembled WGS sequence"/>
</dbReference>
<protein>
    <submittedName>
        <fullName evidence="1">Uncharacterized protein</fullName>
    </submittedName>
</protein>
<gene>
    <name evidence="1" type="ORF">E2C01_034990</name>
</gene>
<dbReference type="EMBL" id="VSRR010005043">
    <property type="protein sequence ID" value="MPC41400.1"/>
    <property type="molecule type" value="Genomic_DNA"/>
</dbReference>
<evidence type="ECO:0000313" key="1">
    <source>
        <dbReference type="EMBL" id="MPC41400.1"/>
    </source>
</evidence>
<accession>A0A5B7F200</accession>
<organism evidence="1 2">
    <name type="scientific">Portunus trituberculatus</name>
    <name type="common">Swimming crab</name>
    <name type="synonym">Neptunus trituberculatus</name>
    <dbReference type="NCBI Taxonomy" id="210409"/>
    <lineage>
        <taxon>Eukaryota</taxon>
        <taxon>Metazoa</taxon>
        <taxon>Ecdysozoa</taxon>
        <taxon>Arthropoda</taxon>
        <taxon>Crustacea</taxon>
        <taxon>Multicrustacea</taxon>
        <taxon>Malacostraca</taxon>
        <taxon>Eumalacostraca</taxon>
        <taxon>Eucarida</taxon>
        <taxon>Decapoda</taxon>
        <taxon>Pleocyemata</taxon>
        <taxon>Brachyura</taxon>
        <taxon>Eubrachyura</taxon>
        <taxon>Portunoidea</taxon>
        <taxon>Portunidae</taxon>
        <taxon>Portuninae</taxon>
        <taxon>Portunus</taxon>
    </lineage>
</organism>
<keyword evidence="2" id="KW-1185">Reference proteome</keyword>